<gene>
    <name evidence="2" type="ORF">LIER_13050</name>
</gene>
<organism evidence="2 3">
    <name type="scientific">Lithospermum erythrorhizon</name>
    <name type="common">Purple gromwell</name>
    <name type="synonym">Lithospermum officinale var. erythrorhizon</name>
    <dbReference type="NCBI Taxonomy" id="34254"/>
    <lineage>
        <taxon>Eukaryota</taxon>
        <taxon>Viridiplantae</taxon>
        <taxon>Streptophyta</taxon>
        <taxon>Embryophyta</taxon>
        <taxon>Tracheophyta</taxon>
        <taxon>Spermatophyta</taxon>
        <taxon>Magnoliopsida</taxon>
        <taxon>eudicotyledons</taxon>
        <taxon>Gunneridae</taxon>
        <taxon>Pentapetalae</taxon>
        <taxon>asterids</taxon>
        <taxon>lamiids</taxon>
        <taxon>Boraginales</taxon>
        <taxon>Boraginaceae</taxon>
        <taxon>Boraginoideae</taxon>
        <taxon>Lithospermeae</taxon>
        <taxon>Lithospermum</taxon>
    </lineage>
</organism>
<evidence type="ECO:0000256" key="1">
    <source>
        <dbReference type="SAM" id="MobiDB-lite"/>
    </source>
</evidence>
<feature type="compositionally biased region" description="Low complexity" evidence="1">
    <location>
        <begin position="119"/>
        <end position="135"/>
    </location>
</feature>
<name>A0AAV3PUT8_LITER</name>
<evidence type="ECO:0000313" key="2">
    <source>
        <dbReference type="EMBL" id="GAA0155289.1"/>
    </source>
</evidence>
<reference evidence="2 3" key="1">
    <citation type="submission" date="2024-01" db="EMBL/GenBank/DDBJ databases">
        <title>The complete chloroplast genome sequence of Lithospermum erythrorhizon: insights into the phylogenetic relationship among Boraginaceae species and the maternal lineages of purple gromwells.</title>
        <authorList>
            <person name="Okada T."/>
            <person name="Watanabe K."/>
        </authorList>
    </citation>
    <scope>NUCLEOTIDE SEQUENCE [LARGE SCALE GENOMIC DNA]</scope>
</reference>
<dbReference type="AlphaFoldDB" id="A0AAV3PUT8"/>
<protein>
    <submittedName>
        <fullName evidence="2">Uncharacterized protein</fullName>
    </submittedName>
</protein>
<evidence type="ECO:0000313" key="3">
    <source>
        <dbReference type="Proteomes" id="UP001454036"/>
    </source>
</evidence>
<accession>A0AAV3PUT8</accession>
<keyword evidence="3" id="KW-1185">Reference proteome</keyword>
<feature type="compositionally biased region" description="Low complexity" evidence="1">
    <location>
        <begin position="92"/>
        <end position="102"/>
    </location>
</feature>
<dbReference type="EMBL" id="BAABME010002587">
    <property type="protein sequence ID" value="GAA0155289.1"/>
    <property type="molecule type" value="Genomic_DNA"/>
</dbReference>
<feature type="compositionally biased region" description="Polar residues" evidence="1">
    <location>
        <begin position="34"/>
        <end position="61"/>
    </location>
</feature>
<dbReference type="Proteomes" id="UP001454036">
    <property type="component" value="Unassembled WGS sequence"/>
</dbReference>
<feature type="compositionally biased region" description="Polar residues" evidence="1">
    <location>
        <begin position="72"/>
        <end position="83"/>
    </location>
</feature>
<comment type="caution">
    <text evidence="2">The sequence shown here is derived from an EMBL/GenBank/DDBJ whole genome shotgun (WGS) entry which is preliminary data.</text>
</comment>
<feature type="region of interest" description="Disordered" evidence="1">
    <location>
        <begin position="1"/>
        <end position="149"/>
    </location>
</feature>
<proteinExistence type="predicted"/>
<sequence length="241" mass="25358">MAGEEELKPSPPIERGGPQPFPPVSPSNPIIFSTQYPTTSALPPSHSSTVGGETIFHQSQVPDGGGPPALAHTNSNISYTTNPKLHAPPPHISSSNNIASSHNTKHTCLAPPPVIHEQPSSSRPPHAPPSQSNHNSPKKSNRKPSSTTVAHDTLDGGIIQTSQALASCSTTNTTTLPPKSRLPKTASTINVPSSKLSYAHATMGSAPPTILEGYDCSNMDSLRPVTTHDGKPSVIFKRFDK</sequence>